<keyword evidence="1" id="KW-1133">Transmembrane helix</keyword>
<protein>
    <submittedName>
        <fullName evidence="2">Uncharacterized protein</fullName>
    </submittedName>
</protein>
<evidence type="ECO:0000256" key="1">
    <source>
        <dbReference type="SAM" id="Phobius"/>
    </source>
</evidence>
<sequence length="80" mass="9301">MFAVDLFYLVIMKVGLVESFIYGGRFIFMIPIILAWLYQSLNINFRSYLLFIIAGLTLVVLGNNLVRMLDFVEMAKKIYP</sequence>
<keyword evidence="1" id="KW-0472">Membrane</keyword>
<evidence type="ECO:0000313" key="2">
    <source>
        <dbReference type="EMBL" id="SIT97052.1"/>
    </source>
</evidence>
<keyword evidence="3" id="KW-1185">Reference proteome</keyword>
<evidence type="ECO:0000313" key="3">
    <source>
        <dbReference type="Proteomes" id="UP000187261"/>
    </source>
</evidence>
<dbReference type="EMBL" id="FTPU01000016">
    <property type="protein sequence ID" value="SIT97052.1"/>
    <property type="molecule type" value="Genomic_DNA"/>
</dbReference>
<dbReference type="Pfam" id="PF19558">
    <property type="entry name" value="DUF6080"/>
    <property type="match status" value="1"/>
</dbReference>
<dbReference type="Proteomes" id="UP000187261">
    <property type="component" value="Unassembled WGS sequence"/>
</dbReference>
<gene>
    <name evidence="2" type="ORF">SAMN05660493_01758</name>
</gene>
<name>A0A1U7PYK9_9FLAO</name>
<dbReference type="STRING" id="1121284.SAMN05660493_01758"/>
<feature type="transmembrane region" description="Helical" evidence="1">
    <location>
        <begin position="45"/>
        <end position="66"/>
    </location>
</feature>
<keyword evidence="1" id="KW-0812">Transmembrane</keyword>
<dbReference type="AlphaFoldDB" id="A0A1U7PYK9"/>
<reference evidence="3" key="1">
    <citation type="submission" date="2016-10" db="EMBL/GenBank/DDBJ databases">
        <authorList>
            <person name="Varghese N."/>
            <person name="Submissions S."/>
        </authorList>
    </citation>
    <scope>NUCLEOTIDE SEQUENCE [LARGE SCALE GENOMIC DNA]</scope>
    <source>
        <strain evidence="3">DSM 19482</strain>
    </source>
</reference>
<feature type="transmembrane region" description="Helical" evidence="1">
    <location>
        <begin position="20"/>
        <end position="38"/>
    </location>
</feature>
<dbReference type="InterPro" id="IPR045726">
    <property type="entry name" value="DUF6080"/>
</dbReference>
<accession>A0A1U7PYK9</accession>
<proteinExistence type="predicted"/>
<organism evidence="2 3">
    <name type="scientific">Epilithonimonas bovis DSM 19482</name>
    <dbReference type="NCBI Taxonomy" id="1121284"/>
    <lineage>
        <taxon>Bacteria</taxon>
        <taxon>Pseudomonadati</taxon>
        <taxon>Bacteroidota</taxon>
        <taxon>Flavobacteriia</taxon>
        <taxon>Flavobacteriales</taxon>
        <taxon>Weeksellaceae</taxon>
        <taxon>Chryseobacterium group</taxon>
        <taxon>Epilithonimonas</taxon>
    </lineage>
</organism>